<feature type="transmembrane region" description="Helical" evidence="7">
    <location>
        <begin position="63"/>
        <end position="85"/>
    </location>
</feature>
<dbReference type="GeneID" id="102807337"/>
<keyword evidence="5 7" id="KW-0472">Membrane</keyword>
<dbReference type="InterPro" id="IPR000175">
    <property type="entry name" value="Na/ntran_symport"/>
</dbReference>
<feature type="transmembrane region" description="Helical" evidence="7">
    <location>
        <begin position="190"/>
        <end position="211"/>
    </location>
</feature>
<evidence type="ECO:0000256" key="4">
    <source>
        <dbReference type="ARBA" id="ARBA00022989"/>
    </source>
</evidence>
<feature type="compositionally biased region" description="Basic and acidic residues" evidence="6">
    <location>
        <begin position="13"/>
        <end position="22"/>
    </location>
</feature>
<evidence type="ECO:0000256" key="6">
    <source>
        <dbReference type="SAM" id="MobiDB-lite"/>
    </source>
</evidence>
<evidence type="ECO:0000256" key="1">
    <source>
        <dbReference type="ARBA" id="ARBA00004141"/>
    </source>
</evidence>
<feature type="transmembrane region" description="Helical" evidence="7">
    <location>
        <begin position="376"/>
        <end position="393"/>
    </location>
</feature>
<feature type="transmembrane region" description="Helical" evidence="7">
    <location>
        <begin position="405"/>
        <end position="423"/>
    </location>
</feature>
<organism evidence="8 9">
    <name type="scientific">Saccoglossus kowalevskii</name>
    <name type="common">Acorn worm</name>
    <dbReference type="NCBI Taxonomy" id="10224"/>
    <lineage>
        <taxon>Eukaryota</taxon>
        <taxon>Metazoa</taxon>
        <taxon>Hemichordata</taxon>
        <taxon>Enteropneusta</taxon>
        <taxon>Harrimaniidae</taxon>
        <taxon>Saccoglossus</taxon>
    </lineage>
</organism>
<evidence type="ECO:0000313" key="9">
    <source>
        <dbReference type="RefSeq" id="XP_006822836.1"/>
    </source>
</evidence>
<dbReference type="PANTHER" id="PTHR42948">
    <property type="entry name" value="TRANSPORTER"/>
    <property type="match status" value="1"/>
</dbReference>
<feature type="transmembrane region" description="Helical" evidence="7">
    <location>
        <begin position="165"/>
        <end position="183"/>
    </location>
</feature>
<dbReference type="Proteomes" id="UP000694865">
    <property type="component" value="Unplaced"/>
</dbReference>
<gene>
    <name evidence="9" type="primary">LOC102807337</name>
</gene>
<evidence type="ECO:0000256" key="2">
    <source>
        <dbReference type="ARBA" id="ARBA00022448"/>
    </source>
</evidence>
<comment type="subcellular location">
    <subcellularLocation>
        <location evidence="1">Membrane</location>
        <topology evidence="1">Multi-pass membrane protein</topology>
    </subcellularLocation>
</comment>
<keyword evidence="4 7" id="KW-1133">Transmembrane helix</keyword>
<feature type="transmembrane region" description="Helical" evidence="7">
    <location>
        <begin position="110"/>
        <end position="136"/>
    </location>
</feature>
<keyword evidence="2" id="KW-0813">Transport</keyword>
<evidence type="ECO:0000313" key="8">
    <source>
        <dbReference type="Proteomes" id="UP000694865"/>
    </source>
</evidence>
<feature type="region of interest" description="Disordered" evidence="6">
    <location>
        <begin position="528"/>
        <end position="547"/>
    </location>
</feature>
<sequence length="547" mass="62003">MSDVDETTPLTGDRPRQKTIDDKPRGQFRSTIGMILSLMGCVVGTGNIWRFPRIVANNSGEGGALHFLIIWLFFLFLWSMPMMLVEYATGRYTKLCVVDSFRKLIGPQNMWCGGLIVVGTLGISSYYCTLCGWSLYYFQYFIFNDLPINETASQAIFDNYTESSWTYFTTFLAALIASISVLWSVKSIEIANTILVPTFLLLLLFNFIWAMTLEFSNLGLRFLFSPDWALLSDPVTWMEAISQNAWDTGVGHGEFLSYATHMTRENGVVKISTGIPTANNLVSLLNGMTTFASVFAIETANGKNKTEIIQVLKSNGPGNTGLTFVWVPMLYATVETFGKYLAIGFFLATAFAGISSLIAHLELYAKTLEDFGIKRVPSVIFSSIVVFLINFGASSSVEVLVSLDYVWAYQLVISGLLFQYLVIRFGATKYRTQIINEYGTTDWILPKPWEWLIKFIAPFEALVLLLWFLINELITKPDWYLLDTLSLMNLIMQWSIATALLIIPNYIYVCCWLPRKRKKDDDLVMPEREDFHESPGKQAFMYTEENK</sequence>
<dbReference type="Pfam" id="PF00209">
    <property type="entry name" value="SNF"/>
    <property type="match status" value="2"/>
</dbReference>
<evidence type="ECO:0000256" key="5">
    <source>
        <dbReference type="ARBA" id="ARBA00023136"/>
    </source>
</evidence>
<reference evidence="9" key="1">
    <citation type="submission" date="2025-08" db="UniProtKB">
        <authorList>
            <consortium name="RefSeq"/>
        </authorList>
    </citation>
    <scope>IDENTIFICATION</scope>
    <source>
        <tissue evidence="9">Testes</tissue>
    </source>
</reference>
<feature type="transmembrane region" description="Helical" evidence="7">
    <location>
        <begin position="32"/>
        <end position="51"/>
    </location>
</feature>
<accession>A0ABM0MS45</accession>
<feature type="transmembrane region" description="Helical" evidence="7">
    <location>
        <begin position="490"/>
        <end position="509"/>
    </location>
</feature>
<dbReference type="PROSITE" id="PS50267">
    <property type="entry name" value="NA_NEUROTRAN_SYMP_3"/>
    <property type="match status" value="1"/>
</dbReference>
<protein>
    <submittedName>
        <fullName evidence="9">Sodium- and chloride-dependent GABA transporter ine-like</fullName>
    </submittedName>
</protein>
<feature type="transmembrane region" description="Helical" evidence="7">
    <location>
        <begin position="451"/>
        <end position="470"/>
    </location>
</feature>
<dbReference type="PANTHER" id="PTHR42948:SF1">
    <property type="entry name" value="TRANSPORTER"/>
    <property type="match status" value="1"/>
</dbReference>
<proteinExistence type="predicted"/>
<dbReference type="InterPro" id="IPR037272">
    <property type="entry name" value="SNS_sf"/>
</dbReference>
<feature type="region of interest" description="Disordered" evidence="6">
    <location>
        <begin position="1"/>
        <end position="22"/>
    </location>
</feature>
<feature type="transmembrane region" description="Helical" evidence="7">
    <location>
        <begin position="340"/>
        <end position="364"/>
    </location>
</feature>
<keyword evidence="8" id="KW-1185">Reference proteome</keyword>
<dbReference type="NCBIfam" id="NF037979">
    <property type="entry name" value="Na_transp"/>
    <property type="match status" value="1"/>
</dbReference>
<evidence type="ECO:0000256" key="7">
    <source>
        <dbReference type="SAM" id="Phobius"/>
    </source>
</evidence>
<dbReference type="PRINTS" id="PR00176">
    <property type="entry name" value="NANEUSMPORT"/>
</dbReference>
<evidence type="ECO:0000256" key="3">
    <source>
        <dbReference type="ARBA" id="ARBA00022692"/>
    </source>
</evidence>
<name>A0ABM0MS45_SACKO</name>
<dbReference type="SUPFAM" id="SSF161070">
    <property type="entry name" value="SNF-like"/>
    <property type="match status" value="1"/>
</dbReference>
<keyword evidence="3 7" id="KW-0812">Transmembrane</keyword>
<dbReference type="RefSeq" id="XP_006822836.1">
    <property type="nucleotide sequence ID" value="XM_006822773.1"/>
</dbReference>